<evidence type="ECO:0000313" key="1">
    <source>
        <dbReference type="EMBL" id="GAM37404.1"/>
    </source>
</evidence>
<comment type="caution">
    <text evidence="1">The sequence shown here is derived from an EMBL/GenBank/DDBJ whole genome shotgun (WGS) entry which is preliminary data.</text>
</comment>
<dbReference type="Proteomes" id="UP000053095">
    <property type="component" value="Unassembled WGS sequence"/>
</dbReference>
<evidence type="ECO:0000313" key="2">
    <source>
        <dbReference type="Proteomes" id="UP000053095"/>
    </source>
</evidence>
<accession>A0A6V8H7T1</accession>
<gene>
    <name evidence="1" type="ORF">TCE0_024f07301</name>
</gene>
<dbReference type="AlphaFoldDB" id="A0A6V8H7T1"/>
<name>A0A6V8H7T1_TALPI</name>
<reference evidence="2" key="1">
    <citation type="journal article" date="2015" name="Genome Announc.">
        <title>Draft genome sequence of Talaromyces cellulolyticus strain Y-94, a source of lignocellulosic biomass-degrading enzymes.</title>
        <authorList>
            <person name="Fujii T."/>
            <person name="Koike H."/>
            <person name="Sawayama S."/>
            <person name="Yano S."/>
            <person name="Inoue H."/>
        </authorList>
    </citation>
    <scope>NUCLEOTIDE SEQUENCE [LARGE SCALE GENOMIC DNA]</scope>
    <source>
        <strain evidence="2">Y-94</strain>
    </source>
</reference>
<protein>
    <submittedName>
        <fullName evidence="1">Uncharacterized protein</fullName>
    </submittedName>
</protein>
<keyword evidence="2" id="KW-1185">Reference proteome</keyword>
<proteinExistence type="predicted"/>
<sequence length="185" mass="20385">MITIFQRLNSTTTASAATWEQSINSGFDTSDFGLATIPRSNLEFSRICGGFTPVACANSFSQVDYVENATGWYSNVTSYDSRIPQYVIDVFESGLSEMNNSVSSIRDIQARTYSWGVINDIGFRPDDNGTYPVESYRQISTMITNNEVLLVEGLIVDMVNGGIGFRNHSAPPVTPFGSTWSEDIL</sequence>
<dbReference type="EMBL" id="DF933820">
    <property type="protein sequence ID" value="GAM37404.1"/>
    <property type="molecule type" value="Genomic_DNA"/>
</dbReference>
<organism evidence="1 2">
    <name type="scientific">Talaromyces pinophilus</name>
    <name type="common">Penicillium pinophilum</name>
    <dbReference type="NCBI Taxonomy" id="128442"/>
    <lineage>
        <taxon>Eukaryota</taxon>
        <taxon>Fungi</taxon>
        <taxon>Dikarya</taxon>
        <taxon>Ascomycota</taxon>
        <taxon>Pezizomycotina</taxon>
        <taxon>Eurotiomycetes</taxon>
        <taxon>Eurotiomycetidae</taxon>
        <taxon>Eurotiales</taxon>
        <taxon>Trichocomaceae</taxon>
        <taxon>Talaromyces</taxon>
        <taxon>Talaromyces sect. Talaromyces</taxon>
    </lineage>
</organism>